<gene>
    <name evidence="1" type="ORF">CHC_T00003020001</name>
</gene>
<proteinExistence type="predicted"/>
<reference evidence="2" key="1">
    <citation type="journal article" date="2013" name="Proc. Natl. Acad. Sci. U.S.A.">
        <title>Genome structure and metabolic features in the red seaweed Chondrus crispus shed light on evolution of the Archaeplastida.</title>
        <authorList>
            <person name="Collen J."/>
            <person name="Porcel B."/>
            <person name="Carre W."/>
            <person name="Ball S.G."/>
            <person name="Chaparro C."/>
            <person name="Tonon T."/>
            <person name="Barbeyron T."/>
            <person name="Michel G."/>
            <person name="Noel B."/>
            <person name="Valentin K."/>
            <person name="Elias M."/>
            <person name="Artiguenave F."/>
            <person name="Arun A."/>
            <person name="Aury J.M."/>
            <person name="Barbosa-Neto J.F."/>
            <person name="Bothwell J.H."/>
            <person name="Bouget F.Y."/>
            <person name="Brillet L."/>
            <person name="Cabello-Hurtado F."/>
            <person name="Capella-Gutierrez S."/>
            <person name="Charrier B."/>
            <person name="Cladiere L."/>
            <person name="Cock J.M."/>
            <person name="Coelho S.M."/>
            <person name="Colleoni C."/>
            <person name="Czjzek M."/>
            <person name="Da Silva C."/>
            <person name="Delage L."/>
            <person name="Denoeud F."/>
            <person name="Deschamps P."/>
            <person name="Dittami S.M."/>
            <person name="Gabaldon T."/>
            <person name="Gachon C.M."/>
            <person name="Groisillier A."/>
            <person name="Herve C."/>
            <person name="Jabbari K."/>
            <person name="Katinka M."/>
            <person name="Kloareg B."/>
            <person name="Kowalczyk N."/>
            <person name="Labadie K."/>
            <person name="Leblanc C."/>
            <person name="Lopez P.J."/>
            <person name="McLachlan D.H."/>
            <person name="Meslet-Cladiere L."/>
            <person name="Moustafa A."/>
            <person name="Nehr Z."/>
            <person name="Nyvall Collen P."/>
            <person name="Panaud O."/>
            <person name="Partensky F."/>
            <person name="Poulain J."/>
            <person name="Rensing S.A."/>
            <person name="Rousvoal S."/>
            <person name="Samson G."/>
            <person name="Symeonidi A."/>
            <person name="Weissenbach J."/>
            <person name="Zambounis A."/>
            <person name="Wincker P."/>
            <person name="Boyen C."/>
        </authorList>
    </citation>
    <scope>NUCLEOTIDE SEQUENCE [LARGE SCALE GENOMIC DNA]</scope>
    <source>
        <strain evidence="2">cv. Stackhouse</strain>
    </source>
</reference>
<dbReference type="OMA" id="DWDSLFI"/>
<protein>
    <recommendedName>
        <fullName evidence="3">Glycosyl hydrolase family 32 N-terminal domain-containing protein</fullName>
    </recommendedName>
</protein>
<dbReference type="PhylomeDB" id="R7QA01"/>
<dbReference type="Proteomes" id="UP000012073">
    <property type="component" value="Unassembled WGS sequence"/>
</dbReference>
<name>R7QA01_CHOCR</name>
<dbReference type="PANTHER" id="PTHR35279">
    <property type="match status" value="1"/>
</dbReference>
<dbReference type="AlphaFoldDB" id="R7QA01"/>
<evidence type="ECO:0008006" key="3">
    <source>
        <dbReference type="Google" id="ProtNLM"/>
    </source>
</evidence>
<dbReference type="RefSeq" id="XP_005714119.1">
    <property type="nucleotide sequence ID" value="XM_005714062.1"/>
</dbReference>
<accession>R7QA01</accession>
<dbReference type="KEGG" id="ccp:CHC_T00003020001"/>
<sequence>MSLAFSLPAPLLRLRPRPCVSRHSLVCTASPVAAAGLVLPPSPIPSRFDSGAISGAAVQRYLSDEGARFVMWYAGRPLTWASSAKAPPGTSHGLVGLALSSDGITWDRVEGPLEAHSVLAPNDDWWTFDTVHLSLGSVSIDSNDMVRADAGVYFMYYGGGNAEKVTVGGAELAGARMAIGVAISKDGEHFTRIEGEHPSGAVLERGDEGAFDELFVAGPCVVRAKTGASNAGKYVMHYFSFDERRGRFAIGQAISKDGLRFERAKNEPVITGEGCAFAERGVSRCCVVERAAGRFVIFVECVDGEGVHRIAMAESSDCQTWGDLKVVLEPGEAEAWDCKGVSHPSVVQMDDDQMRLYYRGRGSEYDAEKGTGSGIGVAASNGADWTRLERILTEQQ</sequence>
<evidence type="ECO:0000313" key="1">
    <source>
        <dbReference type="EMBL" id="CDF34300.1"/>
    </source>
</evidence>
<keyword evidence="2" id="KW-1185">Reference proteome</keyword>
<dbReference type="GeneID" id="17321829"/>
<dbReference type="EMBL" id="HG001684">
    <property type="protein sequence ID" value="CDF34300.1"/>
    <property type="molecule type" value="Genomic_DNA"/>
</dbReference>
<dbReference type="OrthoDB" id="3510at2759"/>
<dbReference type="Gene3D" id="2.115.10.20">
    <property type="entry name" value="Glycosyl hydrolase domain, family 43"/>
    <property type="match status" value="2"/>
</dbReference>
<organism evidence="1 2">
    <name type="scientific">Chondrus crispus</name>
    <name type="common">Carrageen Irish moss</name>
    <name type="synonym">Polymorpha crispa</name>
    <dbReference type="NCBI Taxonomy" id="2769"/>
    <lineage>
        <taxon>Eukaryota</taxon>
        <taxon>Rhodophyta</taxon>
        <taxon>Florideophyceae</taxon>
        <taxon>Rhodymeniophycidae</taxon>
        <taxon>Gigartinales</taxon>
        <taxon>Gigartinaceae</taxon>
        <taxon>Chondrus</taxon>
    </lineage>
</organism>
<dbReference type="Gramene" id="CDF34300">
    <property type="protein sequence ID" value="CDF34300"/>
    <property type="gene ID" value="CHC_T00003020001"/>
</dbReference>
<dbReference type="SUPFAM" id="SSF75005">
    <property type="entry name" value="Arabinanase/levansucrase/invertase"/>
    <property type="match status" value="2"/>
</dbReference>
<dbReference type="InterPro" id="IPR023296">
    <property type="entry name" value="Glyco_hydro_beta-prop_sf"/>
</dbReference>
<dbReference type="STRING" id="2769.R7QA01"/>
<evidence type="ECO:0000313" key="2">
    <source>
        <dbReference type="Proteomes" id="UP000012073"/>
    </source>
</evidence>
<dbReference type="PANTHER" id="PTHR35279:SF1">
    <property type="entry name" value="ARABINANASE_LEVANSUCRASE_INVERTASE"/>
    <property type="match status" value="1"/>
</dbReference>